<dbReference type="Gene3D" id="3.40.50.12780">
    <property type="entry name" value="N-terminal domain of ligase-like"/>
    <property type="match status" value="1"/>
</dbReference>
<dbReference type="PANTHER" id="PTHR43201">
    <property type="entry name" value="ACYL-COA SYNTHETASE"/>
    <property type="match status" value="1"/>
</dbReference>
<keyword evidence="2 5" id="KW-0436">Ligase</keyword>
<accession>A0A2Z6E435</accession>
<dbReference type="OrthoDB" id="9803968at2"/>
<dbReference type="GO" id="GO:0031956">
    <property type="term" value="F:medium-chain fatty acid-CoA ligase activity"/>
    <property type="evidence" value="ECO:0007669"/>
    <property type="project" value="TreeGrafter"/>
</dbReference>
<dbReference type="Proteomes" id="UP000270530">
    <property type="component" value="Chromosome"/>
</dbReference>
<dbReference type="Gene3D" id="3.30.300.30">
    <property type="match status" value="1"/>
</dbReference>
<dbReference type="Pfam" id="PF00501">
    <property type="entry name" value="AMP-binding"/>
    <property type="match status" value="1"/>
</dbReference>
<dbReference type="InterPro" id="IPR025110">
    <property type="entry name" value="AMP-bd_C"/>
</dbReference>
<keyword evidence="6" id="KW-1185">Reference proteome</keyword>
<name>A0A2Z6E435_9GAMM</name>
<evidence type="ECO:0000313" key="6">
    <source>
        <dbReference type="Proteomes" id="UP000270530"/>
    </source>
</evidence>
<sequence>MLPRDLIRRCARNFPDKPAYYCGERVATWRDMDRRAEALALALAELGVGKGDTVAIYAQESIAIYEHFFACMKLGTVRVGINCRYAEAEVRHVVHDSTVRVLIVEAGQAAIARAWLEEFVADGVILIGLGDGHGLALDYDTLLERCAGRTLAAPPLAADDAVLISYTSGTSGLPKGVVLSHDALQHVIVHTVIGMGFSADDVWYMPAAASWIVICLNVLGLANGMAHVIPEGGFETRRFLRDIERRRVSVFLHVPTAMRWIMQEYATGAYDFSSVRMVIFGSSPASPALISRIHATWPQCALLQTYGLTEATGGWVTFMTPGDYRRAFEERPDLLASIGRCGTHFEASIRDADGAELPAGERGELWLRGPTLMKEYLHLPEKTREVLTEDGWLRCSDIASMDAEGYIFLHDRKDFLIITGAVNVFPSSVEAVLSMHPQVEEVAVVGVPHPEWGEAVVAVVKAQDGAAPSPQALLDFCRNRLGKPELPKHILFVSEPLPKTLTAKLRKKEIRDWFLRDPSLVPWPLDAVE</sequence>
<organism evidence="5 6">
    <name type="scientific">Aerosticca soli</name>
    <dbReference type="NCBI Taxonomy" id="2010829"/>
    <lineage>
        <taxon>Bacteria</taxon>
        <taxon>Pseudomonadati</taxon>
        <taxon>Pseudomonadota</taxon>
        <taxon>Gammaproteobacteria</taxon>
        <taxon>Lysobacterales</taxon>
        <taxon>Rhodanobacteraceae</taxon>
        <taxon>Aerosticca</taxon>
    </lineage>
</organism>
<gene>
    <name evidence="5" type="ORF">ALSL_0866</name>
</gene>
<evidence type="ECO:0000313" key="5">
    <source>
        <dbReference type="EMBL" id="BBD79531.1"/>
    </source>
</evidence>
<dbReference type="PROSITE" id="PS00455">
    <property type="entry name" value="AMP_BINDING"/>
    <property type="match status" value="1"/>
</dbReference>
<evidence type="ECO:0000256" key="1">
    <source>
        <dbReference type="ARBA" id="ARBA00006432"/>
    </source>
</evidence>
<comment type="similarity">
    <text evidence="1">Belongs to the ATP-dependent AMP-binding enzyme family.</text>
</comment>
<dbReference type="KEGG" id="rbd:ALSL_0866"/>
<dbReference type="EMBL" id="AP018560">
    <property type="protein sequence ID" value="BBD79531.1"/>
    <property type="molecule type" value="Genomic_DNA"/>
</dbReference>
<reference evidence="6" key="2">
    <citation type="submission" date="2018-06" db="EMBL/GenBank/DDBJ databases">
        <title>Genome sequence of Rhodanobacteraceae bacterium strain Dysh456.</title>
        <authorList>
            <person name="Fukui M."/>
        </authorList>
    </citation>
    <scope>NUCLEOTIDE SEQUENCE [LARGE SCALE GENOMIC DNA]</scope>
    <source>
        <strain evidence="6">Dysh456</strain>
    </source>
</reference>
<dbReference type="Pfam" id="PF13193">
    <property type="entry name" value="AMP-binding_C"/>
    <property type="match status" value="1"/>
</dbReference>
<dbReference type="RefSeq" id="WP_126536759.1">
    <property type="nucleotide sequence ID" value="NZ_AP018560.1"/>
</dbReference>
<dbReference type="InterPro" id="IPR045851">
    <property type="entry name" value="AMP-bd_C_sf"/>
</dbReference>
<dbReference type="SUPFAM" id="SSF56801">
    <property type="entry name" value="Acetyl-CoA synthetase-like"/>
    <property type="match status" value="1"/>
</dbReference>
<reference evidence="6" key="1">
    <citation type="submission" date="2018-04" db="EMBL/GenBank/DDBJ databases">
        <authorList>
            <person name="Watanabe M."/>
            <person name="Kojima H."/>
        </authorList>
    </citation>
    <scope>NUCLEOTIDE SEQUENCE [LARGE SCALE GENOMIC DNA]</scope>
    <source>
        <strain evidence="6">Dysh456</strain>
    </source>
</reference>
<evidence type="ECO:0000259" key="3">
    <source>
        <dbReference type="Pfam" id="PF00501"/>
    </source>
</evidence>
<dbReference type="GO" id="GO:0006631">
    <property type="term" value="P:fatty acid metabolic process"/>
    <property type="evidence" value="ECO:0007669"/>
    <property type="project" value="TreeGrafter"/>
</dbReference>
<protein>
    <submittedName>
        <fullName evidence="5">O-succinylbenzoic acid--CoA ligase</fullName>
    </submittedName>
</protein>
<feature type="domain" description="AMP-binding enzyme C-terminal" evidence="4">
    <location>
        <begin position="429"/>
        <end position="504"/>
    </location>
</feature>
<dbReference type="InterPro" id="IPR000873">
    <property type="entry name" value="AMP-dep_synth/lig_dom"/>
</dbReference>
<feature type="domain" description="AMP-dependent synthetase/ligase" evidence="3">
    <location>
        <begin position="8"/>
        <end position="377"/>
    </location>
</feature>
<dbReference type="InterPro" id="IPR020845">
    <property type="entry name" value="AMP-binding_CS"/>
</dbReference>
<dbReference type="InterPro" id="IPR042099">
    <property type="entry name" value="ANL_N_sf"/>
</dbReference>
<dbReference type="PANTHER" id="PTHR43201:SF5">
    <property type="entry name" value="MEDIUM-CHAIN ACYL-COA LIGASE ACSF2, MITOCHONDRIAL"/>
    <property type="match status" value="1"/>
</dbReference>
<evidence type="ECO:0000259" key="4">
    <source>
        <dbReference type="Pfam" id="PF13193"/>
    </source>
</evidence>
<proteinExistence type="inferred from homology"/>
<evidence type="ECO:0000256" key="2">
    <source>
        <dbReference type="ARBA" id="ARBA00022598"/>
    </source>
</evidence>
<dbReference type="AlphaFoldDB" id="A0A2Z6E435"/>